<keyword evidence="5" id="KW-0227">DNA damage</keyword>
<keyword evidence="3" id="KW-0540">Nuclease</keyword>
<dbReference type="Pfam" id="PF07522">
    <property type="entry name" value="DRMBL"/>
    <property type="match status" value="1"/>
</dbReference>
<keyword evidence="17" id="KW-1185">Reference proteome</keyword>
<dbReference type="Gene3D" id="3.60.15.10">
    <property type="entry name" value="Ribonuclease Z/Hydroxyacylglutathione hydrolase-like"/>
    <property type="match status" value="1"/>
</dbReference>
<evidence type="ECO:0000256" key="13">
    <source>
        <dbReference type="SAM" id="Coils"/>
    </source>
</evidence>
<keyword evidence="7" id="KW-0269">Exonuclease</keyword>
<evidence type="ECO:0000256" key="6">
    <source>
        <dbReference type="ARBA" id="ARBA00022801"/>
    </source>
</evidence>
<evidence type="ECO:0000256" key="7">
    <source>
        <dbReference type="ARBA" id="ARBA00022839"/>
    </source>
</evidence>
<evidence type="ECO:0000256" key="14">
    <source>
        <dbReference type="SAM" id="MobiDB-lite"/>
    </source>
</evidence>
<dbReference type="GO" id="GO:0004519">
    <property type="term" value="F:endonuclease activity"/>
    <property type="evidence" value="ECO:0007669"/>
    <property type="project" value="UniProtKB-KW"/>
</dbReference>
<dbReference type="CDD" id="cd16297">
    <property type="entry name" value="artemis-SNM1C-like_MBL-fold"/>
    <property type="match status" value="1"/>
</dbReference>
<name>A0A8C4X5N2_ERPCA</name>
<evidence type="ECO:0000256" key="3">
    <source>
        <dbReference type="ARBA" id="ARBA00022722"/>
    </source>
</evidence>
<evidence type="ECO:0000256" key="4">
    <source>
        <dbReference type="ARBA" id="ARBA00022759"/>
    </source>
</evidence>
<evidence type="ECO:0000256" key="1">
    <source>
        <dbReference type="ARBA" id="ARBA00004123"/>
    </source>
</evidence>
<evidence type="ECO:0000256" key="2">
    <source>
        <dbReference type="ARBA" id="ARBA00010304"/>
    </source>
</evidence>
<feature type="coiled-coil region" evidence="13">
    <location>
        <begin position="500"/>
        <end position="534"/>
    </location>
</feature>
<evidence type="ECO:0000256" key="5">
    <source>
        <dbReference type="ARBA" id="ARBA00022763"/>
    </source>
</evidence>
<dbReference type="Ensembl" id="ENSECRT00000006689.1">
    <property type="protein sequence ID" value="ENSECRP00000006582.1"/>
    <property type="gene ID" value="ENSECRG00000004381.1"/>
</dbReference>
<feature type="region of interest" description="Disordered" evidence="14">
    <location>
        <begin position="681"/>
        <end position="709"/>
    </location>
</feature>
<reference evidence="16" key="2">
    <citation type="submission" date="2025-08" db="UniProtKB">
        <authorList>
            <consortium name="Ensembl"/>
        </authorList>
    </citation>
    <scope>IDENTIFICATION</scope>
</reference>
<dbReference type="GO" id="GO:0003684">
    <property type="term" value="F:damaged DNA binding"/>
    <property type="evidence" value="ECO:0007669"/>
    <property type="project" value="TreeGrafter"/>
</dbReference>
<reference evidence="16" key="1">
    <citation type="submission" date="2021-06" db="EMBL/GenBank/DDBJ databases">
        <authorList>
            <consortium name="Wellcome Sanger Institute Data Sharing"/>
        </authorList>
    </citation>
    <scope>NUCLEOTIDE SEQUENCE [LARGE SCALE GENOMIC DNA]</scope>
</reference>
<evidence type="ECO:0000256" key="9">
    <source>
        <dbReference type="ARBA" id="ARBA00023204"/>
    </source>
</evidence>
<evidence type="ECO:0000256" key="10">
    <source>
        <dbReference type="ARBA" id="ARBA00023242"/>
    </source>
</evidence>
<keyword evidence="6" id="KW-0378">Hydrolase</keyword>
<dbReference type="FunFam" id="3.60.15.10:FF:000018">
    <property type="entry name" value="DNA cross-link repair 1C"/>
    <property type="match status" value="1"/>
</dbReference>
<feature type="domain" description="DNA repair metallo-beta-lactamase" evidence="15">
    <location>
        <begin position="240"/>
        <end position="343"/>
    </location>
</feature>
<reference evidence="16" key="3">
    <citation type="submission" date="2025-09" db="UniProtKB">
        <authorList>
            <consortium name="Ensembl"/>
        </authorList>
    </citation>
    <scope>IDENTIFICATION</scope>
</reference>
<evidence type="ECO:0000256" key="11">
    <source>
        <dbReference type="ARBA" id="ARBA00039759"/>
    </source>
</evidence>
<organism evidence="16 17">
    <name type="scientific">Erpetoichthys calabaricus</name>
    <name type="common">Rope fish</name>
    <name type="synonym">Calamoichthys calabaricus</name>
    <dbReference type="NCBI Taxonomy" id="27687"/>
    <lineage>
        <taxon>Eukaryota</taxon>
        <taxon>Metazoa</taxon>
        <taxon>Chordata</taxon>
        <taxon>Craniata</taxon>
        <taxon>Vertebrata</taxon>
        <taxon>Euteleostomi</taxon>
        <taxon>Actinopterygii</taxon>
        <taxon>Polypteriformes</taxon>
        <taxon>Polypteridae</taxon>
        <taxon>Erpetoichthys</taxon>
    </lineage>
</organism>
<comment type="similarity">
    <text evidence="2">Belongs to the DNA repair metallo-beta-lactamase (DRMBL) family.</text>
</comment>
<keyword evidence="13" id="KW-0175">Coiled coil</keyword>
<keyword evidence="8" id="KW-0233">DNA recombination</keyword>
<dbReference type="GO" id="GO:0000723">
    <property type="term" value="P:telomere maintenance"/>
    <property type="evidence" value="ECO:0007669"/>
    <property type="project" value="TreeGrafter"/>
</dbReference>
<feature type="compositionally biased region" description="Low complexity" evidence="14">
    <location>
        <begin position="683"/>
        <end position="692"/>
    </location>
</feature>
<sequence>MSCFEGRMKEYPTISIDRYDKENVNARAYFLSHCHKDHMKGLRAPALKRRLKCSLTVRLYCSPVTKELLLTNPRYRFWENHIVAIEVETPTQISLIDEATGEKEDIVVTLLPAGHCPGSVMFLFEGSNGTVLYTGDFRLAKGEVTRMELLHSGSRIKYIKSIYLDTTFFDPRFYQIPDREECLKGIIDLVRSWITLSSYHVVWLNCKAAYGYEYLFTNLSEEFGIQVHVRYLDMFRNMPDILQHLTTNRETQIHACRHPKDDEFFRGNRLPCGIIAKDGTPLKIISIKPSTMWFGERTKKTNVIVRTGASSYRACFSFHSSYTEVRDFLMHISPAHAYPNVIPMGKTTEDIIEILQPFCRSNSRTEESMYKPLGPLKRAKMISYTTTDSDSEEGLFEETLTIPWRRKIPNEKSNLPLCAETTSDNLPKSQISFCEDTAADYSMAASLSTLKNFCIDCEESNDDDDEEEEEDEDTVECSADQTVNGGKPCVSHSHSVDSSLKKLETCCNEATEEITSQQNQAEKLKSDLDISKSELPMWESFFKPDPLTDSEQEDSQKQCVDLTGSQSPNLFSDTDNEECIYISSQNSSQSTHISEQGSECWGSQPDTVLISSQERKEHSVSAGQCNVKFCDFLKPQEIVLNNFGKTNLEGREQMISFKSTQCLLIEDLATSSKIAAENTVPVQQSTCDSQDSSDFEIPSTPDSEVPQEEQLKDLYKRLAAGEMVIAKKSI</sequence>
<dbReference type="GO" id="GO:0035312">
    <property type="term" value="F:5'-3' DNA exonuclease activity"/>
    <property type="evidence" value="ECO:0007669"/>
    <property type="project" value="TreeGrafter"/>
</dbReference>
<keyword evidence="10" id="KW-0539">Nucleus</keyword>
<dbReference type="GO" id="GO:0006310">
    <property type="term" value="P:DNA recombination"/>
    <property type="evidence" value="ECO:0007669"/>
    <property type="project" value="UniProtKB-KW"/>
</dbReference>
<dbReference type="GO" id="GO:0006303">
    <property type="term" value="P:double-strand break repair via nonhomologous end joining"/>
    <property type="evidence" value="ECO:0007669"/>
    <property type="project" value="TreeGrafter"/>
</dbReference>
<keyword evidence="4" id="KW-0255">Endonuclease</keyword>
<evidence type="ECO:0000313" key="16">
    <source>
        <dbReference type="Ensembl" id="ENSECRP00000006582.1"/>
    </source>
</evidence>
<evidence type="ECO:0000256" key="8">
    <source>
        <dbReference type="ARBA" id="ARBA00023172"/>
    </source>
</evidence>
<dbReference type="PANTHER" id="PTHR23240:SF8">
    <property type="entry name" value="PROTEIN ARTEMIS"/>
    <property type="match status" value="1"/>
</dbReference>
<protein>
    <recommendedName>
        <fullName evidence="11">Protein artemis</fullName>
    </recommendedName>
    <alternativeName>
        <fullName evidence="12">DNA cross-link repair 1C protein</fullName>
    </alternativeName>
</protein>
<evidence type="ECO:0000259" key="15">
    <source>
        <dbReference type="Pfam" id="PF07522"/>
    </source>
</evidence>
<evidence type="ECO:0000256" key="12">
    <source>
        <dbReference type="ARBA" id="ARBA00042677"/>
    </source>
</evidence>
<dbReference type="Pfam" id="PF23023">
    <property type="entry name" value="Anti-Pycsar_Apyc1"/>
    <property type="match status" value="1"/>
</dbReference>
<dbReference type="Proteomes" id="UP000694620">
    <property type="component" value="Chromosome 1"/>
</dbReference>
<gene>
    <name evidence="16" type="primary">DCLRE1C</name>
    <name evidence="16" type="synonym">dclre1c</name>
</gene>
<dbReference type="InterPro" id="IPR011084">
    <property type="entry name" value="DRMBL"/>
</dbReference>
<dbReference type="GeneTree" id="ENSGT00940000157779"/>
<dbReference type="GO" id="GO:0036297">
    <property type="term" value="P:interstrand cross-link repair"/>
    <property type="evidence" value="ECO:0007669"/>
    <property type="project" value="TreeGrafter"/>
</dbReference>
<proteinExistence type="inferred from homology"/>
<dbReference type="AlphaFoldDB" id="A0A8C4X5N2"/>
<dbReference type="PANTHER" id="PTHR23240">
    <property type="entry name" value="DNA CROSS-LINK REPAIR PROTEIN PSO2/SNM1-RELATED"/>
    <property type="match status" value="1"/>
</dbReference>
<keyword evidence="9" id="KW-0234">DNA repair</keyword>
<dbReference type="GO" id="GO:0005634">
    <property type="term" value="C:nucleus"/>
    <property type="evidence" value="ECO:0007669"/>
    <property type="project" value="UniProtKB-SubCell"/>
</dbReference>
<accession>A0A8C4X5N2</accession>
<dbReference type="SUPFAM" id="SSF56281">
    <property type="entry name" value="Metallo-hydrolase/oxidoreductase"/>
    <property type="match status" value="1"/>
</dbReference>
<dbReference type="Gene3D" id="3.40.50.12650">
    <property type="match status" value="1"/>
</dbReference>
<dbReference type="InterPro" id="IPR036866">
    <property type="entry name" value="RibonucZ/Hydroxyglut_hydro"/>
</dbReference>
<evidence type="ECO:0000313" key="17">
    <source>
        <dbReference type="Proteomes" id="UP000694620"/>
    </source>
</evidence>
<dbReference type="FunFam" id="3.40.50.12650:FF:000002">
    <property type="entry name" value="DNA cross-link repair 1C"/>
    <property type="match status" value="1"/>
</dbReference>
<comment type="subcellular location">
    <subcellularLocation>
        <location evidence="1">Nucleus</location>
    </subcellularLocation>
</comment>